<keyword evidence="1" id="KW-1133">Transmembrane helix</keyword>
<protein>
    <recommendedName>
        <fullName evidence="4">Zinc ribbon domain-containing protein</fullName>
    </recommendedName>
</protein>
<sequence>MSIIACPGCGKRISSLSPLCLHCGLERGEADDEELHVFKLRQARQKVYHLNMTSYAVISVFVAAFGWYWWSTAGFQQPSSTGPFVLMGLSAVAYLAVRVLLYFARSRLKALKRNAP</sequence>
<feature type="transmembrane region" description="Helical" evidence="1">
    <location>
        <begin position="48"/>
        <end position="70"/>
    </location>
</feature>
<feature type="transmembrane region" description="Helical" evidence="1">
    <location>
        <begin position="82"/>
        <end position="104"/>
    </location>
</feature>
<keyword evidence="1" id="KW-0472">Membrane</keyword>
<evidence type="ECO:0000313" key="3">
    <source>
        <dbReference type="Proteomes" id="UP001359886"/>
    </source>
</evidence>
<keyword evidence="3" id="KW-1185">Reference proteome</keyword>
<evidence type="ECO:0000313" key="2">
    <source>
        <dbReference type="EMBL" id="MEJ8569811.1"/>
    </source>
</evidence>
<dbReference type="AlphaFoldDB" id="A0AAW9RQM4"/>
<reference evidence="2 3" key="1">
    <citation type="submission" date="2024-02" db="EMBL/GenBank/DDBJ databases">
        <title>A novel Wenzhouxiangellaceae bacterium, isolated from coastal sediments.</title>
        <authorList>
            <person name="Du Z.-J."/>
            <person name="Ye Y.-Q."/>
            <person name="Zhang X.-Y."/>
        </authorList>
    </citation>
    <scope>NUCLEOTIDE SEQUENCE [LARGE SCALE GENOMIC DNA]</scope>
    <source>
        <strain evidence="2 3">CH-27</strain>
    </source>
</reference>
<evidence type="ECO:0008006" key="4">
    <source>
        <dbReference type="Google" id="ProtNLM"/>
    </source>
</evidence>
<dbReference type="RefSeq" id="WP_354697138.1">
    <property type="nucleotide sequence ID" value="NZ_JAZHOG010000022.1"/>
</dbReference>
<evidence type="ECO:0000256" key="1">
    <source>
        <dbReference type="SAM" id="Phobius"/>
    </source>
</evidence>
<name>A0AAW9RQM4_9GAMM</name>
<proteinExistence type="predicted"/>
<gene>
    <name evidence="2" type="ORF">V3330_19445</name>
</gene>
<comment type="caution">
    <text evidence="2">The sequence shown here is derived from an EMBL/GenBank/DDBJ whole genome shotgun (WGS) entry which is preliminary data.</text>
</comment>
<accession>A0AAW9RQM4</accession>
<keyword evidence="1" id="KW-0812">Transmembrane</keyword>
<dbReference type="EMBL" id="JAZHOG010000022">
    <property type="protein sequence ID" value="MEJ8569811.1"/>
    <property type="molecule type" value="Genomic_DNA"/>
</dbReference>
<organism evidence="2 3">
    <name type="scientific">Elongatibacter sediminis</name>
    <dbReference type="NCBI Taxonomy" id="3119006"/>
    <lineage>
        <taxon>Bacteria</taxon>
        <taxon>Pseudomonadati</taxon>
        <taxon>Pseudomonadota</taxon>
        <taxon>Gammaproteobacteria</taxon>
        <taxon>Chromatiales</taxon>
        <taxon>Wenzhouxiangellaceae</taxon>
        <taxon>Elongatibacter</taxon>
    </lineage>
</organism>
<dbReference type="Proteomes" id="UP001359886">
    <property type="component" value="Unassembled WGS sequence"/>
</dbReference>